<dbReference type="InterPro" id="IPR011990">
    <property type="entry name" value="TPR-like_helical_dom_sf"/>
</dbReference>
<protein>
    <submittedName>
        <fullName evidence="7">Tetratricopeptide TPR_4</fullName>
    </submittedName>
</protein>
<dbReference type="KEGG" id="xau:Xaut_1655"/>
<evidence type="ECO:0000259" key="6">
    <source>
        <dbReference type="Pfam" id="PF23914"/>
    </source>
</evidence>
<dbReference type="Proteomes" id="UP000002417">
    <property type="component" value="Chromosome"/>
</dbReference>
<keyword evidence="5" id="KW-0812">Transmembrane</keyword>
<feature type="transmembrane region" description="Helical" evidence="5">
    <location>
        <begin position="117"/>
        <end position="137"/>
    </location>
</feature>
<name>A7IFV7_XANP2</name>
<sequence length="407" mass="42613">MAYAAMLSPANGSEVMISLSLFAAFALMTALAALAVLWPLSRVRAARAAHDADLAVYRDQLAEIARDAKSGRLPKAEAEAARIEVARRMLAADSAQQAAATGDPARVTRQTTWRRRAAAVFALLFIPVFAASLYGLLGSPRLPGAPLAERLTAAPDRSDVAILVRRVEEHLQKNPNDGAGYEILAPVYLRMGRPEDAARAYAEAIRILGPSAARHSSRGEALVVASDGLVTADAARAFTDALALDPNEPRSAYFLGLAAEQDGRAEDAARIWGQLLARTPANAPYRPVVAAALARVGGTASAAAAAPAQPGPAAADVAAAASMSSDERNAMVRGMVARLAERLDAEPNDIEGWLRLVRAYGVLGDKDKAAEALKKARAAFKDNAEALGRLDAAEKELAARTGAGEKG</sequence>
<dbReference type="InterPro" id="IPR056413">
    <property type="entry name" value="TPR_CcmH_CycH"/>
</dbReference>
<keyword evidence="4" id="KW-0802">TPR repeat</keyword>
<evidence type="ECO:0000256" key="4">
    <source>
        <dbReference type="ARBA" id="ARBA00022803"/>
    </source>
</evidence>
<feature type="transmembrane region" description="Helical" evidence="5">
    <location>
        <begin position="15"/>
        <end position="38"/>
    </location>
</feature>
<gene>
    <name evidence="7" type="ordered locus">Xaut_1655</name>
</gene>
<dbReference type="eggNOG" id="COG4235">
    <property type="taxonomic scope" value="Bacteria"/>
</dbReference>
<dbReference type="PANTHER" id="PTHR47870:SF1">
    <property type="entry name" value="CYTOCHROME C-TYPE BIOGENESIS PROTEIN CCMH"/>
    <property type="match status" value="1"/>
</dbReference>
<dbReference type="InterPro" id="IPR019734">
    <property type="entry name" value="TPR_rpt"/>
</dbReference>
<dbReference type="PhylomeDB" id="A7IFV7"/>
<evidence type="ECO:0000256" key="5">
    <source>
        <dbReference type="SAM" id="Phobius"/>
    </source>
</evidence>
<keyword evidence="2" id="KW-0677">Repeat</keyword>
<accession>A7IFV7</accession>
<dbReference type="GO" id="GO:0030313">
    <property type="term" value="C:cell envelope"/>
    <property type="evidence" value="ECO:0007669"/>
    <property type="project" value="UniProtKB-SubCell"/>
</dbReference>
<dbReference type="GO" id="GO:0017004">
    <property type="term" value="P:cytochrome complex assembly"/>
    <property type="evidence" value="ECO:0007669"/>
    <property type="project" value="UniProtKB-KW"/>
</dbReference>
<organism evidence="7 8">
    <name type="scientific">Xanthobacter autotrophicus (strain ATCC BAA-1158 / Py2)</name>
    <dbReference type="NCBI Taxonomy" id="78245"/>
    <lineage>
        <taxon>Bacteria</taxon>
        <taxon>Pseudomonadati</taxon>
        <taxon>Pseudomonadota</taxon>
        <taxon>Alphaproteobacteria</taxon>
        <taxon>Hyphomicrobiales</taxon>
        <taxon>Xanthobacteraceae</taxon>
        <taxon>Xanthobacter</taxon>
    </lineage>
</organism>
<dbReference type="InterPro" id="IPR017560">
    <property type="entry name" value="Cyt_c_biogenesis_CcmI"/>
</dbReference>
<evidence type="ECO:0000256" key="3">
    <source>
        <dbReference type="ARBA" id="ARBA00022748"/>
    </source>
</evidence>
<evidence type="ECO:0000256" key="1">
    <source>
        <dbReference type="ARBA" id="ARBA00004196"/>
    </source>
</evidence>
<keyword evidence="5" id="KW-1133">Transmembrane helix</keyword>
<dbReference type="NCBIfam" id="TIGR03142">
    <property type="entry name" value="cytochro_ccmI"/>
    <property type="match status" value="1"/>
</dbReference>
<keyword evidence="8" id="KW-1185">Reference proteome</keyword>
<dbReference type="Pfam" id="PF23914">
    <property type="entry name" value="TPR_CcmH_CycH"/>
    <property type="match status" value="1"/>
</dbReference>
<dbReference type="AlphaFoldDB" id="A7IFV7"/>
<evidence type="ECO:0000256" key="2">
    <source>
        <dbReference type="ARBA" id="ARBA00022737"/>
    </source>
</evidence>
<dbReference type="EMBL" id="CP000781">
    <property type="protein sequence ID" value="ABS66900.1"/>
    <property type="molecule type" value="Genomic_DNA"/>
</dbReference>
<reference evidence="7 8" key="1">
    <citation type="submission" date="2007-07" db="EMBL/GenBank/DDBJ databases">
        <title>Complete sequence of chromosome of Xanthobacter autotrophicus Py2.</title>
        <authorList>
            <consortium name="US DOE Joint Genome Institute"/>
            <person name="Copeland A."/>
            <person name="Lucas S."/>
            <person name="Lapidus A."/>
            <person name="Barry K."/>
            <person name="Glavina del Rio T."/>
            <person name="Hammon N."/>
            <person name="Israni S."/>
            <person name="Dalin E."/>
            <person name="Tice H."/>
            <person name="Pitluck S."/>
            <person name="Sims D."/>
            <person name="Brettin T."/>
            <person name="Bruce D."/>
            <person name="Detter J.C."/>
            <person name="Han C."/>
            <person name="Tapia R."/>
            <person name="Brainard J."/>
            <person name="Schmutz J."/>
            <person name="Larimer F."/>
            <person name="Land M."/>
            <person name="Hauser L."/>
            <person name="Kyrpides N."/>
            <person name="Kim E."/>
            <person name="Ensigns S.A."/>
            <person name="Richardson P."/>
        </authorList>
    </citation>
    <scope>NUCLEOTIDE SEQUENCE [LARGE SCALE GENOMIC DNA]</scope>
    <source>
        <strain evidence="8">ATCC BAA-1158 / Py2</strain>
    </source>
</reference>
<dbReference type="SUPFAM" id="SSF48452">
    <property type="entry name" value="TPR-like"/>
    <property type="match status" value="1"/>
</dbReference>
<evidence type="ECO:0000313" key="7">
    <source>
        <dbReference type="EMBL" id="ABS66900.1"/>
    </source>
</evidence>
<feature type="domain" description="Cytochrome c-type biogenesis protein H TPR" evidence="6">
    <location>
        <begin position="157"/>
        <end position="284"/>
    </location>
</feature>
<keyword evidence="5" id="KW-0472">Membrane</keyword>
<dbReference type="HOGENOM" id="CLU_036074_4_1_5"/>
<proteinExistence type="predicted"/>
<dbReference type="InterPro" id="IPR051263">
    <property type="entry name" value="C-type_cytochrome_biogenesis"/>
</dbReference>
<dbReference type="SMART" id="SM00028">
    <property type="entry name" value="TPR"/>
    <property type="match status" value="3"/>
</dbReference>
<keyword evidence="3" id="KW-0201">Cytochrome c-type biogenesis</keyword>
<evidence type="ECO:0000313" key="8">
    <source>
        <dbReference type="Proteomes" id="UP000002417"/>
    </source>
</evidence>
<comment type="subcellular location">
    <subcellularLocation>
        <location evidence="1">Cell envelope</location>
    </subcellularLocation>
</comment>
<dbReference type="Gene3D" id="1.25.40.10">
    <property type="entry name" value="Tetratricopeptide repeat domain"/>
    <property type="match status" value="2"/>
</dbReference>
<dbReference type="STRING" id="78245.Xaut_1655"/>
<dbReference type="PANTHER" id="PTHR47870">
    <property type="entry name" value="CYTOCHROME C-TYPE BIOGENESIS PROTEIN CCMH"/>
    <property type="match status" value="1"/>
</dbReference>